<name>A0A0P7B375_9HYPO</name>
<dbReference type="InterPro" id="IPR029062">
    <property type="entry name" value="Class_I_gatase-like"/>
</dbReference>
<proteinExistence type="inferred from homology"/>
<evidence type="ECO:0000256" key="3">
    <source>
        <dbReference type="ARBA" id="ARBA00023180"/>
    </source>
</evidence>
<feature type="transmembrane region" description="Helical" evidence="6">
    <location>
        <begin position="1043"/>
        <end position="1064"/>
    </location>
</feature>
<dbReference type="InterPro" id="IPR001138">
    <property type="entry name" value="Zn2Cys6_DnaBD"/>
</dbReference>
<reference evidence="9 10" key="1">
    <citation type="submission" date="2015-09" db="EMBL/GenBank/DDBJ databases">
        <title>Draft genome of a European isolate of the apple canker pathogen Neonectria ditissima.</title>
        <authorList>
            <person name="Gomez-Cortecero A."/>
            <person name="Harrison R.J."/>
            <person name="Armitage A.D."/>
        </authorList>
    </citation>
    <scope>NUCLEOTIDE SEQUENCE [LARGE SCALE GENOMIC DNA]</scope>
    <source>
        <strain evidence="9 10">R09/05</strain>
    </source>
</reference>
<evidence type="ECO:0000256" key="1">
    <source>
        <dbReference type="ARBA" id="ARBA00004141"/>
    </source>
</evidence>
<comment type="similarity">
    <text evidence="2">Belongs to the major facilitator superfamily. Monocarboxylate porter (TC 2.A.1.13) family.</text>
</comment>
<dbReference type="Gene3D" id="4.10.240.10">
    <property type="entry name" value="Zn(2)-C6 fungal-type DNA-binding domain"/>
    <property type="match status" value="1"/>
</dbReference>
<evidence type="ECO:0000256" key="5">
    <source>
        <dbReference type="SAM" id="MobiDB-lite"/>
    </source>
</evidence>
<dbReference type="InterPro" id="IPR036864">
    <property type="entry name" value="Zn2-C6_fun-type_DNA-bd_sf"/>
</dbReference>
<keyword evidence="3" id="KW-0325">Glycoprotein</keyword>
<dbReference type="PROSITE" id="PS50048">
    <property type="entry name" value="ZN2_CY6_FUNGAL_2"/>
    <property type="match status" value="1"/>
</dbReference>
<dbReference type="Pfam" id="PF07690">
    <property type="entry name" value="MFS_1"/>
    <property type="match status" value="1"/>
</dbReference>
<organism evidence="9 10">
    <name type="scientific">Neonectria ditissima</name>
    <dbReference type="NCBI Taxonomy" id="78410"/>
    <lineage>
        <taxon>Eukaryota</taxon>
        <taxon>Fungi</taxon>
        <taxon>Dikarya</taxon>
        <taxon>Ascomycota</taxon>
        <taxon>Pezizomycotina</taxon>
        <taxon>Sordariomycetes</taxon>
        <taxon>Hypocreomycetidae</taxon>
        <taxon>Hypocreales</taxon>
        <taxon>Nectriaceae</taxon>
        <taxon>Neonectria</taxon>
    </lineage>
</organism>
<evidence type="ECO:0000256" key="6">
    <source>
        <dbReference type="SAM" id="Phobius"/>
    </source>
</evidence>
<evidence type="ECO:0000259" key="8">
    <source>
        <dbReference type="PROSITE" id="PS50850"/>
    </source>
</evidence>
<dbReference type="PROSITE" id="PS00463">
    <property type="entry name" value="ZN2_CY6_FUNGAL_1"/>
    <property type="match status" value="1"/>
</dbReference>
<dbReference type="Pfam" id="PF11951">
    <property type="entry name" value="Fungal_trans_2"/>
    <property type="match status" value="1"/>
</dbReference>
<dbReference type="SMART" id="SM00066">
    <property type="entry name" value="GAL4"/>
    <property type="match status" value="1"/>
</dbReference>
<feature type="transmembrane region" description="Helical" evidence="6">
    <location>
        <begin position="717"/>
        <end position="735"/>
    </location>
</feature>
<dbReference type="Gene3D" id="1.20.1250.20">
    <property type="entry name" value="MFS general substrate transporter like domains"/>
    <property type="match status" value="2"/>
</dbReference>
<feature type="compositionally biased region" description="Basic residues" evidence="5">
    <location>
        <begin position="255"/>
        <end position="270"/>
    </location>
</feature>
<feature type="transmembrane region" description="Helical" evidence="6">
    <location>
        <begin position="915"/>
        <end position="938"/>
    </location>
</feature>
<feature type="region of interest" description="Disordered" evidence="5">
    <location>
        <begin position="229"/>
        <end position="270"/>
    </location>
</feature>
<dbReference type="InterPro" id="IPR050327">
    <property type="entry name" value="Proton-linked_MCT"/>
</dbReference>
<feature type="transmembrane region" description="Helical" evidence="6">
    <location>
        <begin position="782"/>
        <end position="803"/>
    </location>
</feature>
<dbReference type="GO" id="GO:0022857">
    <property type="term" value="F:transmembrane transporter activity"/>
    <property type="evidence" value="ECO:0007669"/>
    <property type="project" value="InterPro"/>
</dbReference>
<accession>A0A0P7B375</accession>
<evidence type="ECO:0000259" key="7">
    <source>
        <dbReference type="PROSITE" id="PS50048"/>
    </source>
</evidence>
<feature type="transmembrane region" description="Helical" evidence="6">
    <location>
        <begin position="1007"/>
        <end position="1031"/>
    </location>
</feature>
<dbReference type="Gene3D" id="3.40.50.880">
    <property type="match status" value="1"/>
</dbReference>
<evidence type="ECO:0000256" key="2">
    <source>
        <dbReference type="ARBA" id="ARBA00006727"/>
    </source>
</evidence>
<comment type="caution">
    <text evidence="9">The sequence shown here is derived from an EMBL/GenBank/DDBJ whole genome shotgun (WGS) entry which is preliminary data.</text>
</comment>
<feature type="compositionally biased region" description="Low complexity" evidence="5">
    <location>
        <begin position="232"/>
        <end position="243"/>
    </location>
</feature>
<dbReference type="CDD" id="cd17352">
    <property type="entry name" value="MFS_MCT_SLC16"/>
    <property type="match status" value="1"/>
</dbReference>
<feature type="transmembrane region" description="Helical" evidence="6">
    <location>
        <begin position="1076"/>
        <end position="1096"/>
    </location>
</feature>
<gene>
    <name evidence="9" type="ORF">AK830_g6034</name>
</gene>
<keyword evidence="4" id="KW-0539">Nucleus</keyword>
<feature type="transmembrane region" description="Helical" evidence="6">
    <location>
        <begin position="843"/>
        <end position="862"/>
    </location>
</feature>
<dbReference type="GO" id="GO:0008270">
    <property type="term" value="F:zinc ion binding"/>
    <property type="evidence" value="ECO:0007669"/>
    <property type="project" value="InterPro"/>
</dbReference>
<dbReference type="PANTHER" id="PTHR11360:SF130">
    <property type="entry name" value="MAJOR FACILITATOR SUPERFAMILY (MFS) PROFILE DOMAIN-CONTAINING PROTEIN-RELATED"/>
    <property type="match status" value="1"/>
</dbReference>
<dbReference type="GO" id="GO:0016020">
    <property type="term" value="C:membrane"/>
    <property type="evidence" value="ECO:0007669"/>
    <property type="project" value="UniProtKB-SubCell"/>
</dbReference>
<keyword evidence="6" id="KW-1133">Transmembrane helix</keyword>
<dbReference type="EMBL" id="LKCW01000082">
    <property type="protein sequence ID" value="KPM40509.1"/>
    <property type="molecule type" value="Genomic_DNA"/>
</dbReference>
<dbReference type="InterPro" id="IPR020846">
    <property type="entry name" value="MFS_dom"/>
</dbReference>
<dbReference type="SUPFAM" id="SSF52317">
    <property type="entry name" value="Class I glutamine amidotransferase-like"/>
    <property type="match status" value="1"/>
</dbReference>
<feature type="domain" description="Zn(2)-C6 fungal-type" evidence="7">
    <location>
        <begin position="272"/>
        <end position="302"/>
    </location>
</feature>
<protein>
    <recommendedName>
        <fullName evidence="11">Zn(2)-C6 fungal-type domain-containing protein</fullName>
    </recommendedName>
</protein>
<feature type="transmembrane region" description="Helical" evidence="6">
    <location>
        <begin position="983"/>
        <end position="1001"/>
    </location>
</feature>
<feature type="transmembrane region" description="Helical" evidence="6">
    <location>
        <begin position="874"/>
        <end position="894"/>
    </location>
</feature>
<dbReference type="Pfam" id="PF01965">
    <property type="entry name" value="DJ-1_PfpI"/>
    <property type="match status" value="1"/>
</dbReference>
<dbReference type="SUPFAM" id="SSF103473">
    <property type="entry name" value="MFS general substrate transporter"/>
    <property type="match status" value="1"/>
</dbReference>
<feature type="transmembrane region" description="Helical" evidence="6">
    <location>
        <begin position="815"/>
        <end position="836"/>
    </location>
</feature>
<dbReference type="CDD" id="cd00067">
    <property type="entry name" value="GAL4"/>
    <property type="match status" value="1"/>
</dbReference>
<keyword evidence="6" id="KW-0812">Transmembrane</keyword>
<keyword evidence="6" id="KW-0472">Membrane</keyword>
<comment type="subcellular location">
    <subcellularLocation>
        <location evidence="1">Membrane</location>
        <topology evidence="1">Multi-pass membrane protein</topology>
    </subcellularLocation>
</comment>
<dbReference type="InterPro" id="IPR021858">
    <property type="entry name" value="Fun_TF"/>
</dbReference>
<keyword evidence="10" id="KW-1185">Reference proteome</keyword>
<dbReference type="InterPro" id="IPR036259">
    <property type="entry name" value="MFS_trans_sf"/>
</dbReference>
<dbReference type="GO" id="GO:0000981">
    <property type="term" value="F:DNA-binding transcription factor activity, RNA polymerase II-specific"/>
    <property type="evidence" value="ECO:0007669"/>
    <property type="project" value="InterPro"/>
</dbReference>
<feature type="domain" description="Major facilitator superfamily (MFS) profile" evidence="8">
    <location>
        <begin position="717"/>
        <end position="1099"/>
    </location>
</feature>
<dbReference type="SUPFAM" id="SSF57701">
    <property type="entry name" value="Zn2/Cys6 DNA-binding domain"/>
    <property type="match status" value="1"/>
</dbReference>
<dbReference type="PANTHER" id="PTHR11360">
    <property type="entry name" value="MONOCARBOXYLATE TRANSPORTER"/>
    <property type="match status" value="1"/>
</dbReference>
<evidence type="ECO:0008006" key="11">
    <source>
        <dbReference type="Google" id="ProtNLM"/>
    </source>
</evidence>
<dbReference type="Proteomes" id="UP000050424">
    <property type="component" value="Unassembled WGS sequence"/>
</dbReference>
<dbReference type="Pfam" id="PF00172">
    <property type="entry name" value="Zn_clus"/>
    <property type="match status" value="1"/>
</dbReference>
<feature type="region of interest" description="Disordered" evidence="5">
    <location>
        <begin position="645"/>
        <end position="690"/>
    </location>
</feature>
<dbReference type="InterPro" id="IPR002818">
    <property type="entry name" value="DJ-1/PfpI"/>
</dbReference>
<evidence type="ECO:0000313" key="9">
    <source>
        <dbReference type="EMBL" id="KPM40509.1"/>
    </source>
</evidence>
<dbReference type="PROSITE" id="PS50850">
    <property type="entry name" value="MFS"/>
    <property type="match status" value="1"/>
</dbReference>
<dbReference type="CDD" id="cd03139">
    <property type="entry name" value="GATase1_PfpI_2"/>
    <property type="match status" value="1"/>
</dbReference>
<evidence type="ECO:0000256" key="4">
    <source>
        <dbReference type="ARBA" id="ARBA00023242"/>
    </source>
</evidence>
<dbReference type="InterPro" id="IPR011701">
    <property type="entry name" value="MFS"/>
</dbReference>
<dbReference type="AlphaFoldDB" id="A0A0P7B375"/>
<evidence type="ECO:0000313" key="10">
    <source>
        <dbReference type="Proteomes" id="UP000050424"/>
    </source>
</evidence>
<dbReference type="OrthoDB" id="6499973at2759"/>
<feature type="transmembrane region" description="Helical" evidence="6">
    <location>
        <begin position="950"/>
        <end position="971"/>
    </location>
</feature>
<sequence length="1140" mass="123776">MSSHDSHPPTKYGIVLFPGFQALDVFGPVDILNMLSKRTPLELSIIAETLDPVSTKGEGPKTATIGQSVVPTHTFQNPPSDVEVLLVPGGGGTRNAERTKPIIEYLQQTYPKLRYLLTVCTGSALVARAGLLDGHEATSNKRSFSWVTAQGPKVNWIREARWVTSGNFWTSSGISAGIDMMFAFVASQYGEDVALEISIQSDYLKVDLSRMAGHPSAMDSHALVLGRHRQDGSSALSSPGSLAEHSSSGRENTAKPRRKPIPRKGHTKSRKGCLNCKRRKVKCQETLPGCSHCERLGLACEYPGDNDLALFPPKTSPSPERALQSTPTQFTMEDLRFFHHFLFHAYPPLPLRGNAVWQHVSALSHDFDFLIHAMLGLAASHLSMGSTADYTSEALSHRVSAIGSLNRALNRPCTSKAEGDARFATCMALAFQSSYMPGGMLEFLCMIRGCNVVSTSAMPSFNDSIFQTFSAEEHQQSLQVINQDIPMRGLGNEFLDAAQASIRALAPLCRGEMEVKYIAILDSLLKAAKFSELDAVIEAAAAYTIFGEASNIEFALFTDPLNFPAQLIMIHFFIIEYSVGLTPMKDIMNLIPFRRTIVKCWILELERKLPMKYKKYINWPMEFVQSKKEDLSRLEIMPDDSRYRVDAEAHSEQGDGSGVEKTGPEMRPQTSPESDREKRAPSPQGPLTVSQTANMPAISTTESNVALPPPPDGGMTAWTQVAMGWIVIFTTWGYINSFGSFQTYYTENLPQSPSAISWIGSVQTWLTFFIGAFSGRLLDAGFFVHTLLIGAALQLLGIFLMSVSKSYWHLMLTQGVLTGLGGGIFFTPSLALVATYFDRRRGLAVGLATTGNSAGGMVYPIVVRQLLPKLGFAWTARTLGFINLGCLALVVAFMRPRLPPRTSGPVIDWVAFREPVYVAYVSGLFFFVWAVYYTFYYLGSFAREELGVSYADASILITLVNGAGMPARVAVPILADIIGPVNVIALAGLYVATVAFCWLAVKDVTGIYVFTVFYGIASGAFQCLMPTGVASITKRLDKVGTRLGMCFTIVSVGGLTGPPIGGLLQSASGVAAKGPGPRICLTLAVLGAAFAIPLELRDHSLTNDIKARAIVACPAAFKLAAGIICYDNDAECVAANPVVA</sequence>